<accession>A0ABU0TYZ9</accession>
<comment type="caution">
    <text evidence="6">The sequence shown here is derived from an EMBL/GenBank/DDBJ whole genome shotgun (WGS) entry which is preliminary data.</text>
</comment>
<dbReference type="GO" id="GO:0003677">
    <property type="term" value="F:DNA binding"/>
    <property type="evidence" value="ECO:0007669"/>
    <property type="project" value="UniProtKB-KW"/>
</dbReference>
<evidence type="ECO:0000256" key="3">
    <source>
        <dbReference type="ARBA" id="ARBA00023163"/>
    </source>
</evidence>
<dbReference type="PROSITE" id="PS51078">
    <property type="entry name" value="ICLR_ED"/>
    <property type="match status" value="1"/>
</dbReference>
<dbReference type="InterPro" id="IPR050707">
    <property type="entry name" value="HTH_MetabolicPath_Reg"/>
</dbReference>
<dbReference type="Pfam" id="PF01614">
    <property type="entry name" value="IclR_C"/>
    <property type="match status" value="1"/>
</dbReference>
<evidence type="ECO:0000313" key="6">
    <source>
        <dbReference type="EMBL" id="MDQ1124740.1"/>
    </source>
</evidence>
<dbReference type="PROSITE" id="PS51077">
    <property type="entry name" value="HTH_ICLR"/>
    <property type="match status" value="1"/>
</dbReference>
<proteinExistence type="predicted"/>
<evidence type="ECO:0000256" key="2">
    <source>
        <dbReference type="ARBA" id="ARBA00023125"/>
    </source>
</evidence>
<dbReference type="SUPFAM" id="SSF55781">
    <property type="entry name" value="GAF domain-like"/>
    <property type="match status" value="1"/>
</dbReference>
<dbReference type="InterPro" id="IPR014757">
    <property type="entry name" value="Tscrpt_reg_IclR_C"/>
</dbReference>
<dbReference type="Gene3D" id="3.30.450.40">
    <property type="match status" value="1"/>
</dbReference>
<dbReference type="PANTHER" id="PTHR30136:SF24">
    <property type="entry name" value="HTH-TYPE TRANSCRIPTIONAL REPRESSOR ALLR"/>
    <property type="match status" value="1"/>
</dbReference>
<dbReference type="InterPro" id="IPR036388">
    <property type="entry name" value="WH-like_DNA-bd_sf"/>
</dbReference>
<evidence type="ECO:0000256" key="1">
    <source>
        <dbReference type="ARBA" id="ARBA00023015"/>
    </source>
</evidence>
<organism evidence="6 7">
    <name type="scientific">Microbacterium trichothecenolyticum</name>
    <name type="common">Aureobacterium trichothecenolyticum</name>
    <dbReference type="NCBI Taxonomy" id="69370"/>
    <lineage>
        <taxon>Bacteria</taxon>
        <taxon>Bacillati</taxon>
        <taxon>Actinomycetota</taxon>
        <taxon>Actinomycetes</taxon>
        <taxon>Micrococcales</taxon>
        <taxon>Microbacteriaceae</taxon>
        <taxon>Microbacterium</taxon>
    </lineage>
</organism>
<dbReference type="InterPro" id="IPR005471">
    <property type="entry name" value="Tscrpt_reg_IclR_N"/>
</dbReference>
<evidence type="ECO:0000313" key="7">
    <source>
        <dbReference type="Proteomes" id="UP001226691"/>
    </source>
</evidence>
<evidence type="ECO:0000259" key="5">
    <source>
        <dbReference type="PROSITE" id="PS51078"/>
    </source>
</evidence>
<dbReference type="EMBL" id="JAUTBF010000001">
    <property type="protein sequence ID" value="MDQ1124740.1"/>
    <property type="molecule type" value="Genomic_DNA"/>
</dbReference>
<dbReference type="Pfam" id="PF09339">
    <property type="entry name" value="HTH_IclR"/>
    <property type="match status" value="1"/>
</dbReference>
<dbReference type="InterPro" id="IPR029016">
    <property type="entry name" value="GAF-like_dom_sf"/>
</dbReference>
<feature type="domain" description="IclR-ED" evidence="5">
    <location>
        <begin position="80"/>
        <end position="263"/>
    </location>
</feature>
<name>A0ABU0TYZ9_MICTR</name>
<keyword evidence="2 6" id="KW-0238">DNA-binding</keyword>
<keyword evidence="7" id="KW-1185">Reference proteome</keyword>
<dbReference type="PANTHER" id="PTHR30136">
    <property type="entry name" value="HELIX-TURN-HELIX TRANSCRIPTIONAL REGULATOR, ICLR FAMILY"/>
    <property type="match status" value="1"/>
</dbReference>
<dbReference type="SMART" id="SM00346">
    <property type="entry name" value="HTH_ICLR"/>
    <property type="match status" value="1"/>
</dbReference>
<feature type="domain" description="HTH iclR-type" evidence="4">
    <location>
        <begin position="18"/>
        <end position="79"/>
    </location>
</feature>
<dbReference type="Proteomes" id="UP001226691">
    <property type="component" value="Unassembled WGS sequence"/>
</dbReference>
<dbReference type="Gene3D" id="1.10.10.10">
    <property type="entry name" value="Winged helix-like DNA-binding domain superfamily/Winged helix DNA-binding domain"/>
    <property type="match status" value="1"/>
</dbReference>
<dbReference type="RefSeq" id="WP_307486458.1">
    <property type="nucleotide sequence ID" value="NZ_JAUTBF010000001.1"/>
</dbReference>
<evidence type="ECO:0000259" key="4">
    <source>
        <dbReference type="PROSITE" id="PS51077"/>
    </source>
</evidence>
<protein>
    <submittedName>
        <fullName evidence="6">DNA-binding IclR family transcriptional regulator</fullName>
    </submittedName>
</protein>
<keyword evidence="3" id="KW-0804">Transcription</keyword>
<gene>
    <name evidence="6" type="ORF">QE412_003313</name>
</gene>
<dbReference type="SUPFAM" id="SSF46785">
    <property type="entry name" value="Winged helix' DNA-binding domain"/>
    <property type="match status" value="1"/>
</dbReference>
<dbReference type="InterPro" id="IPR036390">
    <property type="entry name" value="WH_DNA-bd_sf"/>
</dbReference>
<keyword evidence="1" id="KW-0805">Transcription regulation</keyword>
<sequence>MSSPELADDIAGAAGGTVQSVDRAIQILEMLSDASSLGVSEISRRLGVHRSTAFRLLATLEARNLVEQEERRGEYQLGFGVLRLAGHITARMDIVKDAQQICDELTAELNETSNVAILDNGAAVNVTQATGTRLVSVTRQYVGQRTPLHATSTGKVLLASADADVVRQAVTQSLDRCTENTITSPAALEEHLELVRDRGWAAAVEEWEYDTNALAVPVRGQDGSVAAALSITAPSFRMPESSFPDFVEVLKRHARQLGARLGAAV</sequence>
<reference evidence="6 7" key="1">
    <citation type="submission" date="2023-07" db="EMBL/GenBank/DDBJ databases">
        <title>Functional and genomic diversity of the sorghum phyllosphere microbiome.</title>
        <authorList>
            <person name="Shade A."/>
        </authorList>
    </citation>
    <scope>NUCLEOTIDE SEQUENCE [LARGE SCALE GENOMIC DNA]</scope>
    <source>
        <strain evidence="6 7">SORGH_AS_1207</strain>
    </source>
</reference>